<feature type="compositionally biased region" description="Pro residues" evidence="2">
    <location>
        <begin position="145"/>
        <end position="156"/>
    </location>
</feature>
<dbReference type="Proteomes" id="UP001527925">
    <property type="component" value="Unassembled WGS sequence"/>
</dbReference>
<keyword evidence="1" id="KW-0677">Repeat</keyword>
<dbReference type="PANTHER" id="PTHR21601:SF0">
    <property type="entry name" value="PROTEIN SPA2-RELATED"/>
    <property type="match status" value="1"/>
</dbReference>
<dbReference type="Pfam" id="PF23742">
    <property type="entry name" value="VBS_C3G9"/>
    <property type="match status" value="1"/>
</dbReference>
<dbReference type="PANTHER" id="PTHR21601">
    <property type="entry name" value="SPA2 PROTEIN"/>
    <property type="match status" value="1"/>
</dbReference>
<name>A0ABR4NHM7_9FUNG</name>
<evidence type="ECO:0000313" key="5">
    <source>
        <dbReference type="Proteomes" id="UP001527925"/>
    </source>
</evidence>
<evidence type="ECO:0000313" key="4">
    <source>
        <dbReference type="EMBL" id="KAL2919030.1"/>
    </source>
</evidence>
<feature type="region of interest" description="Disordered" evidence="2">
    <location>
        <begin position="384"/>
        <end position="422"/>
    </location>
</feature>
<evidence type="ECO:0000256" key="1">
    <source>
        <dbReference type="ARBA" id="ARBA00022737"/>
    </source>
</evidence>
<proteinExistence type="predicted"/>
<accession>A0ABR4NHM7</accession>
<dbReference type="InterPro" id="IPR013724">
    <property type="entry name" value="GIT_SHD"/>
</dbReference>
<sequence length="712" mass="78328">MAQPDKALELAAQHYASLHEFLVPHLDSLQQGHGQSKQRAIASDKLSRLTVQQFFELSVDVYDELQRRLADNGEPFLAISNEFHPKRNQARQKLAVLPLPRFRALASDVHSELEFRYPMVAADIKARFDANPPPPHKLMQQQGGPAPPRAQLPPAPMSAGMMQPGMPTLQDLGAPRSATPQFLGQAAGPPRAGTPQQGPPPARAATPQMDMFRQQQSQQLASQGFANGSRLQADGKASLDTLMSDLGNLMSNPDLADDASRALIQSLKVRIAELEDQIENERVAHARSLAEAEAATQREQQKFKELDKKYNDLFSDNQHLRQDYASLQDDYNEQQQIAADIRSEATNLLEEIKALSKKNEELKDQNDIQMETIRRLRDEIAGLQKSQQPRQNGYGNGSGQQDAQSRGAPDADAPPPSYSGQMRKNVNIDYEQDDIIDAGIIGMQFVESYRSAVADLIRASRSETPTSVLVAMKGIVIACRSITEDSEAYENNPDCGLDDYERSELIDVKNKLSMSLTNQMGIAKELATNFSSGTVSSLEAATADLSATIVELLHIYQRHTGLSNPIERPPAQSNPAQPTAGDAQGENYGIEELKVFLERQTDLIVQAIQSLLLAMRQSSSFGQDFIDTVGTITRIVDNLVRVSRVTLGKPQAAAFRDSSEPILQELSVANVRLNELGEAMVASPQSKTLKQKIASSSYDIAKFVKELISLIE</sequence>
<keyword evidence="5" id="KW-1185">Reference proteome</keyword>
<dbReference type="Pfam" id="PF12205">
    <property type="entry name" value="GIT1_C"/>
    <property type="match status" value="1"/>
</dbReference>
<feature type="compositionally biased region" description="Polar residues" evidence="2">
    <location>
        <begin position="384"/>
        <end position="404"/>
    </location>
</feature>
<reference evidence="4 5" key="1">
    <citation type="submission" date="2023-09" db="EMBL/GenBank/DDBJ databases">
        <title>Pangenome analysis of Batrachochytrium dendrobatidis and related Chytrids.</title>
        <authorList>
            <person name="Yacoub M.N."/>
            <person name="Stajich J.E."/>
            <person name="James T.Y."/>
        </authorList>
    </citation>
    <scope>NUCLEOTIDE SEQUENCE [LARGE SCALE GENOMIC DNA]</scope>
    <source>
        <strain evidence="4 5">JEL0888</strain>
    </source>
</reference>
<feature type="region of interest" description="Disordered" evidence="2">
    <location>
        <begin position="130"/>
        <end position="205"/>
    </location>
</feature>
<comment type="caution">
    <text evidence="4">The sequence shown here is derived from an EMBL/GenBank/DDBJ whole genome shotgun (WGS) entry which is preliminary data.</text>
</comment>
<protein>
    <submittedName>
        <fullName evidence="4">Component of the polarisome</fullName>
    </submittedName>
</protein>
<evidence type="ECO:0000259" key="3">
    <source>
        <dbReference type="SMART" id="SM00555"/>
    </source>
</evidence>
<dbReference type="InterPro" id="IPR039892">
    <property type="entry name" value="Spa2/Sph1"/>
</dbReference>
<dbReference type="InterPro" id="IPR056439">
    <property type="entry name" value="VBS_C3G9"/>
</dbReference>
<dbReference type="Gene3D" id="1.20.120.330">
    <property type="entry name" value="Nucleotidyltransferases domain 2"/>
    <property type="match status" value="1"/>
</dbReference>
<dbReference type="Pfam" id="PF08518">
    <property type="entry name" value="GIT_SHD"/>
    <property type="match status" value="1"/>
</dbReference>
<feature type="domain" description="GIT Spa2 homology (SHD)" evidence="3">
    <location>
        <begin position="42"/>
        <end position="72"/>
    </location>
</feature>
<gene>
    <name evidence="4" type="primary">SPA2_1</name>
    <name evidence="4" type="ORF">HK105_201300</name>
</gene>
<dbReference type="InterPro" id="IPR022018">
    <property type="entry name" value="GIT1_C"/>
</dbReference>
<feature type="domain" description="GIT Spa2 homology (SHD)" evidence="3">
    <location>
        <begin position="90"/>
        <end position="120"/>
    </location>
</feature>
<evidence type="ECO:0000256" key="2">
    <source>
        <dbReference type="SAM" id="MobiDB-lite"/>
    </source>
</evidence>
<dbReference type="SMART" id="SM00555">
    <property type="entry name" value="GIT"/>
    <property type="match status" value="2"/>
</dbReference>
<organism evidence="4 5">
    <name type="scientific">Polyrhizophydium stewartii</name>
    <dbReference type="NCBI Taxonomy" id="2732419"/>
    <lineage>
        <taxon>Eukaryota</taxon>
        <taxon>Fungi</taxon>
        <taxon>Fungi incertae sedis</taxon>
        <taxon>Chytridiomycota</taxon>
        <taxon>Chytridiomycota incertae sedis</taxon>
        <taxon>Chytridiomycetes</taxon>
        <taxon>Rhizophydiales</taxon>
        <taxon>Rhizophydiales incertae sedis</taxon>
        <taxon>Polyrhizophydium</taxon>
    </lineage>
</organism>
<feature type="region of interest" description="Disordered" evidence="2">
    <location>
        <begin position="563"/>
        <end position="584"/>
    </location>
</feature>
<dbReference type="Gene3D" id="1.10.287.1490">
    <property type="match status" value="1"/>
</dbReference>
<dbReference type="EMBL" id="JADGIZ020000004">
    <property type="protein sequence ID" value="KAL2919030.1"/>
    <property type="molecule type" value="Genomic_DNA"/>
</dbReference>